<dbReference type="AlphaFoldDB" id="A0A383A3N2"/>
<dbReference type="EMBL" id="UINC01188394">
    <property type="protein sequence ID" value="SVE01598.1"/>
    <property type="molecule type" value="Genomic_DNA"/>
</dbReference>
<evidence type="ECO:0000313" key="1">
    <source>
        <dbReference type="EMBL" id="SVE01598.1"/>
    </source>
</evidence>
<sequence length="133" mass="14723">MKYIQLLLFNTIIFINLMYAHDGDHDAKNRHGKGKPSGCAIYGTVLDSITSKPIEYASISIIDMDGGIITGGITDPEGKFNIQEIKPGKYDVKIEYMGFSSVSINNIKLSFREQPIEILGEIKLKPTSLEIDA</sequence>
<dbReference type="Gene3D" id="2.60.40.1120">
    <property type="entry name" value="Carboxypeptidase-like, regulatory domain"/>
    <property type="match status" value="1"/>
</dbReference>
<organism evidence="1">
    <name type="scientific">marine metagenome</name>
    <dbReference type="NCBI Taxonomy" id="408172"/>
    <lineage>
        <taxon>unclassified sequences</taxon>
        <taxon>metagenomes</taxon>
        <taxon>ecological metagenomes</taxon>
    </lineage>
</organism>
<accession>A0A383A3N2</accession>
<dbReference type="SUPFAM" id="SSF49464">
    <property type="entry name" value="Carboxypeptidase regulatory domain-like"/>
    <property type="match status" value="1"/>
</dbReference>
<name>A0A383A3N2_9ZZZZ</name>
<protein>
    <recommendedName>
        <fullName evidence="2">TonB-dependent receptor plug domain-containing protein</fullName>
    </recommendedName>
</protein>
<evidence type="ECO:0008006" key="2">
    <source>
        <dbReference type="Google" id="ProtNLM"/>
    </source>
</evidence>
<dbReference type="InterPro" id="IPR008969">
    <property type="entry name" value="CarboxyPept-like_regulatory"/>
</dbReference>
<gene>
    <name evidence="1" type="ORF">METZ01_LOCUS454452</name>
</gene>
<feature type="non-terminal residue" evidence="1">
    <location>
        <position position="133"/>
    </location>
</feature>
<proteinExistence type="predicted"/>
<reference evidence="1" key="1">
    <citation type="submission" date="2018-05" db="EMBL/GenBank/DDBJ databases">
        <authorList>
            <person name="Lanie J.A."/>
            <person name="Ng W.-L."/>
            <person name="Kazmierczak K.M."/>
            <person name="Andrzejewski T.M."/>
            <person name="Davidsen T.M."/>
            <person name="Wayne K.J."/>
            <person name="Tettelin H."/>
            <person name="Glass J.I."/>
            <person name="Rusch D."/>
            <person name="Podicherti R."/>
            <person name="Tsui H.-C.T."/>
            <person name="Winkler M.E."/>
        </authorList>
    </citation>
    <scope>NUCLEOTIDE SEQUENCE</scope>
</reference>
<dbReference type="Pfam" id="PF13620">
    <property type="entry name" value="CarboxypepD_reg"/>
    <property type="match status" value="1"/>
</dbReference>